<feature type="compositionally biased region" description="Pro residues" evidence="1">
    <location>
        <begin position="262"/>
        <end position="273"/>
    </location>
</feature>
<protein>
    <submittedName>
        <fullName evidence="2">Uncharacterized protein</fullName>
    </submittedName>
</protein>
<dbReference type="EMBL" id="LN891008">
    <property type="protein sequence ID" value="CUS11942.1"/>
    <property type="molecule type" value="Genomic_DNA"/>
</dbReference>
<reference evidence="2" key="1">
    <citation type="submission" date="2015-10" db="EMBL/GenBank/DDBJ databases">
        <authorList>
            <person name="Regsiter A."/>
            <person name="william w."/>
        </authorList>
    </citation>
    <scope>NUCLEOTIDE SEQUENCE</scope>
    <source>
        <strain evidence="2">Montdore</strain>
    </source>
</reference>
<feature type="compositionally biased region" description="Low complexity" evidence="1">
    <location>
        <begin position="28"/>
        <end position="52"/>
    </location>
</feature>
<evidence type="ECO:0000313" key="3">
    <source>
        <dbReference type="Proteomes" id="UP001412239"/>
    </source>
</evidence>
<proteinExistence type="predicted"/>
<organism evidence="2 3">
    <name type="scientific">Tuber aestivum</name>
    <name type="common">summer truffle</name>
    <dbReference type="NCBI Taxonomy" id="59557"/>
    <lineage>
        <taxon>Eukaryota</taxon>
        <taxon>Fungi</taxon>
        <taxon>Dikarya</taxon>
        <taxon>Ascomycota</taxon>
        <taxon>Pezizomycotina</taxon>
        <taxon>Pezizomycetes</taxon>
        <taxon>Pezizales</taxon>
        <taxon>Tuberaceae</taxon>
        <taxon>Tuber</taxon>
    </lineage>
</organism>
<dbReference type="AlphaFoldDB" id="A0A292PWF7"/>
<keyword evidence="3" id="KW-1185">Reference proteome</keyword>
<gene>
    <name evidence="2" type="ORF">GSTUAT00003990001</name>
</gene>
<accession>A0A292PWF7</accession>
<sequence>MTTEAISAPPPTLPHSDLDRSERLPPMATAIASTTAAAATTTTASTTATSTAGRLGKSSSASPGKNSTASKKAAIAASDGSQRSPDLKRNGNELPKIFVKKEPASPDPPSRHRPPRLHLSNGPTPPSGPNAAATPRTANGHLATMQDVGMACLSPGFATHDPAMRDQLQRSISVREQQRSIIESRLQRHVKGGERTGGAEPNSRADRDEPPSARGGDRSSAHTPRRRPPSSLTIVPPPHRAFANERVVQSAPLHQSFTGRNHPPPSHHGPPPTTHHHQQQVNRLPPISDVFGPDGPESSRSVRHPDEGASRQYFPATRPSYPSPNNMAYSRPREHRSAEEAMANISGGREDLLPRIIHYGGHQPPTPPSPPQPQHTPSKLGVHGMHEQQPPHSAKRRRTRAEYERDESMGSDHGDREQEAKRRKKEEFLALCARAWELFHS</sequence>
<feature type="compositionally biased region" description="Low complexity" evidence="1">
    <location>
        <begin position="65"/>
        <end position="78"/>
    </location>
</feature>
<dbReference type="Proteomes" id="UP001412239">
    <property type="component" value="Unassembled WGS sequence"/>
</dbReference>
<evidence type="ECO:0000313" key="2">
    <source>
        <dbReference type="EMBL" id="CUS11942.1"/>
    </source>
</evidence>
<feature type="region of interest" description="Disordered" evidence="1">
    <location>
        <begin position="1"/>
        <end position="423"/>
    </location>
</feature>
<evidence type="ECO:0000256" key="1">
    <source>
        <dbReference type="SAM" id="MobiDB-lite"/>
    </source>
</evidence>
<feature type="compositionally biased region" description="Basic and acidic residues" evidence="1">
    <location>
        <begin position="400"/>
        <end position="423"/>
    </location>
</feature>
<feature type="compositionally biased region" description="Basic and acidic residues" evidence="1">
    <location>
        <begin position="203"/>
        <end position="220"/>
    </location>
</feature>
<feature type="compositionally biased region" description="Polar residues" evidence="1">
    <location>
        <begin position="169"/>
        <end position="181"/>
    </location>
</feature>
<feature type="compositionally biased region" description="Pro residues" evidence="1">
    <location>
        <begin position="364"/>
        <end position="374"/>
    </location>
</feature>
<name>A0A292PWF7_9PEZI</name>